<reference evidence="1" key="2">
    <citation type="submission" date="2020-11" db="EMBL/GenBank/DDBJ databases">
        <authorList>
            <person name="McCartney M.A."/>
            <person name="Auch B."/>
            <person name="Kono T."/>
            <person name="Mallez S."/>
            <person name="Becker A."/>
            <person name="Gohl D.M."/>
            <person name="Silverstein K.A.T."/>
            <person name="Koren S."/>
            <person name="Bechman K.B."/>
            <person name="Herman A."/>
            <person name="Abrahante J.E."/>
            <person name="Garbe J."/>
        </authorList>
    </citation>
    <scope>NUCLEOTIDE SEQUENCE</scope>
    <source>
        <strain evidence="1">Duluth1</strain>
        <tissue evidence="1">Whole animal</tissue>
    </source>
</reference>
<sequence length="55" mass="6325">MQLNRQAFCEMHHAVDNMESASFVYPLELEPVLPDECDGQVIFVVFCLNPNLEKL</sequence>
<evidence type="ECO:0000313" key="1">
    <source>
        <dbReference type="EMBL" id="KAH3713286.1"/>
    </source>
</evidence>
<gene>
    <name evidence="1" type="ORF">DPMN_073074</name>
</gene>
<accession>A0A9D4BYD5</accession>
<name>A0A9D4BYD5_DREPO</name>
<dbReference type="Proteomes" id="UP000828390">
    <property type="component" value="Unassembled WGS sequence"/>
</dbReference>
<proteinExistence type="predicted"/>
<reference evidence="1" key="1">
    <citation type="journal article" date="2019" name="bioRxiv">
        <title>The Genome of the Zebra Mussel, Dreissena polymorpha: A Resource for Invasive Species Research.</title>
        <authorList>
            <person name="McCartney M.A."/>
            <person name="Auch B."/>
            <person name="Kono T."/>
            <person name="Mallez S."/>
            <person name="Zhang Y."/>
            <person name="Obille A."/>
            <person name="Becker A."/>
            <person name="Abrahante J.E."/>
            <person name="Garbe J."/>
            <person name="Badalamenti J.P."/>
            <person name="Herman A."/>
            <person name="Mangelson H."/>
            <person name="Liachko I."/>
            <person name="Sullivan S."/>
            <person name="Sone E.D."/>
            <person name="Koren S."/>
            <person name="Silverstein K.A.T."/>
            <person name="Beckman K.B."/>
            <person name="Gohl D.M."/>
        </authorList>
    </citation>
    <scope>NUCLEOTIDE SEQUENCE</scope>
    <source>
        <strain evidence="1">Duluth1</strain>
        <tissue evidence="1">Whole animal</tissue>
    </source>
</reference>
<organism evidence="1 2">
    <name type="scientific">Dreissena polymorpha</name>
    <name type="common">Zebra mussel</name>
    <name type="synonym">Mytilus polymorpha</name>
    <dbReference type="NCBI Taxonomy" id="45954"/>
    <lineage>
        <taxon>Eukaryota</taxon>
        <taxon>Metazoa</taxon>
        <taxon>Spiralia</taxon>
        <taxon>Lophotrochozoa</taxon>
        <taxon>Mollusca</taxon>
        <taxon>Bivalvia</taxon>
        <taxon>Autobranchia</taxon>
        <taxon>Heteroconchia</taxon>
        <taxon>Euheterodonta</taxon>
        <taxon>Imparidentia</taxon>
        <taxon>Neoheterodontei</taxon>
        <taxon>Myida</taxon>
        <taxon>Dreissenoidea</taxon>
        <taxon>Dreissenidae</taxon>
        <taxon>Dreissena</taxon>
    </lineage>
</organism>
<dbReference type="AlphaFoldDB" id="A0A9D4BYD5"/>
<keyword evidence="2" id="KW-1185">Reference proteome</keyword>
<dbReference type="EMBL" id="JAIWYP010000014">
    <property type="protein sequence ID" value="KAH3713286.1"/>
    <property type="molecule type" value="Genomic_DNA"/>
</dbReference>
<protein>
    <submittedName>
        <fullName evidence="1">Uncharacterized protein</fullName>
    </submittedName>
</protein>
<evidence type="ECO:0000313" key="2">
    <source>
        <dbReference type="Proteomes" id="UP000828390"/>
    </source>
</evidence>
<comment type="caution">
    <text evidence="1">The sequence shown here is derived from an EMBL/GenBank/DDBJ whole genome shotgun (WGS) entry which is preliminary data.</text>
</comment>